<dbReference type="GO" id="GO:0008312">
    <property type="term" value="F:7S RNA binding"/>
    <property type="evidence" value="ECO:0007669"/>
    <property type="project" value="UniProtKB-UniRule"/>
</dbReference>
<dbReference type="GO" id="GO:0030942">
    <property type="term" value="F:endoplasmic reticulum signal peptide binding"/>
    <property type="evidence" value="ECO:0007669"/>
    <property type="project" value="UniProtKB-UniRule"/>
</dbReference>
<evidence type="ECO:0000256" key="2">
    <source>
        <dbReference type="ARBA" id="ARBA00010349"/>
    </source>
</evidence>
<dbReference type="Gene3D" id="3.30.720.10">
    <property type="entry name" value="Signal recognition particle alu RNA binding heterodimer, srp9/1"/>
    <property type="match status" value="1"/>
</dbReference>
<comment type="subcellular location">
    <subcellularLocation>
        <location evidence="1 7">Cytoplasm</location>
    </subcellularLocation>
</comment>
<keyword evidence="3 7" id="KW-0963">Cytoplasm</keyword>
<comment type="subunit">
    <text evidence="7">Component of a fungal signal recognition particle (SRP) complex that consists of a 7SL RNA molecule (scR1) and at least six protein subunits: SRP72, SRP68, SRP54, SEC65, SRP21 and SRP14.</text>
</comment>
<evidence type="ECO:0000313" key="8">
    <source>
        <dbReference type="EMBL" id="ODQ62187.1"/>
    </source>
</evidence>
<dbReference type="InterPro" id="IPR009018">
    <property type="entry name" value="Signal_recog_particle_SRP9/14"/>
</dbReference>
<dbReference type="EMBL" id="KV454208">
    <property type="protein sequence ID" value="ODQ62187.1"/>
    <property type="molecule type" value="Genomic_DNA"/>
</dbReference>
<evidence type="ECO:0000256" key="6">
    <source>
        <dbReference type="ARBA" id="ARBA00023274"/>
    </source>
</evidence>
<evidence type="ECO:0000313" key="9">
    <source>
        <dbReference type="Proteomes" id="UP000094112"/>
    </source>
</evidence>
<dbReference type="Pfam" id="PF02290">
    <property type="entry name" value="SRP14"/>
    <property type="match status" value="1"/>
</dbReference>
<name>A0A1E3PBC8_WICAA</name>
<proteinExistence type="inferred from homology"/>
<keyword evidence="6 7" id="KW-0687">Ribonucleoprotein</keyword>
<comment type="similarity">
    <text evidence="2 7">Belongs to the SRP14 family.</text>
</comment>
<dbReference type="OrthoDB" id="19209at2759"/>
<dbReference type="Proteomes" id="UP000094112">
    <property type="component" value="Unassembled WGS sequence"/>
</dbReference>
<protein>
    <recommendedName>
        <fullName evidence="7">Signal recognition particle subunit SRP14</fullName>
    </recommendedName>
    <alternativeName>
        <fullName evidence="7">Signal recognition particle 14 kDa protein</fullName>
    </alternativeName>
</protein>
<comment type="function">
    <text evidence="7">Component of the signal recognition particle (SRP) complex, a ribonucleoprotein complex that mediates the cotranslational targeting of secretory and membrane proteins to the endoplasmic reticulum (ER).</text>
</comment>
<organism evidence="8 9">
    <name type="scientific">Wickerhamomyces anomalus (strain ATCC 58044 / CBS 1984 / NCYC 433 / NRRL Y-366-8)</name>
    <name type="common">Yeast</name>
    <name type="synonym">Hansenula anomala</name>
    <dbReference type="NCBI Taxonomy" id="683960"/>
    <lineage>
        <taxon>Eukaryota</taxon>
        <taxon>Fungi</taxon>
        <taxon>Dikarya</taxon>
        <taxon>Ascomycota</taxon>
        <taxon>Saccharomycotina</taxon>
        <taxon>Saccharomycetes</taxon>
        <taxon>Phaffomycetales</taxon>
        <taxon>Wickerhamomycetaceae</taxon>
        <taxon>Wickerhamomyces</taxon>
    </lineage>
</organism>
<evidence type="ECO:0000256" key="7">
    <source>
        <dbReference type="RuleBase" id="RU368100"/>
    </source>
</evidence>
<evidence type="ECO:0000256" key="1">
    <source>
        <dbReference type="ARBA" id="ARBA00004496"/>
    </source>
</evidence>
<keyword evidence="9" id="KW-1185">Reference proteome</keyword>
<accession>A0A1E3PBC8</accession>
<keyword evidence="5 7" id="KW-0733">Signal recognition particle</keyword>
<gene>
    <name evidence="8" type="ORF">WICANDRAFT_60254</name>
</gene>
<dbReference type="InterPro" id="IPR003210">
    <property type="entry name" value="Signal_recog_particle_SRP14"/>
</dbReference>
<dbReference type="GO" id="GO:0005786">
    <property type="term" value="C:signal recognition particle, endoplasmic reticulum targeting"/>
    <property type="evidence" value="ECO:0007669"/>
    <property type="project" value="UniProtKB-UniRule"/>
</dbReference>
<dbReference type="AlphaFoldDB" id="A0A1E3PBC8"/>
<evidence type="ECO:0000256" key="3">
    <source>
        <dbReference type="ARBA" id="ARBA00022490"/>
    </source>
</evidence>
<dbReference type="PANTHER" id="PTHR12013">
    <property type="entry name" value="SIGNAL RECOGNITION PARTICLE 14 KD PROTEIN"/>
    <property type="match status" value="1"/>
</dbReference>
<dbReference type="STRING" id="683960.A0A1E3PBC8"/>
<keyword evidence="4 7" id="KW-0694">RNA-binding</keyword>
<reference evidence="8 9" key="1">
    <citation type="journal article" date="2016" name="Proc. Natl. Acad. Sci. U.S.A.">
        <title>Comparative genomics of biotechnologically important yeasts.</title>
        <authorList>
            <person name="Riley R."/>
            <person name="Haridas S."/>
            <person name="Wolfe K.H."/>
            <person name="Lopes M.R."/>
            <person name="Hittinger C.T."/>
            <person name="Goeker M."/>
            <person name="Salamov A.A."/>
            <person name="Wisecaver J.H."/>
            <person name="Long T.M."/>
            <person name="Calvey C.H."/>
            <person name="Aerts A.L."/>
            <person name="Barry K.W."/>
            <person name="Choi C."/>
            <person name="Clum A."/>
            <person name="Coughlan A.Y."/>
            <person name="Deshpande S."/>
            <person name="Douglass A.P."/>
            <person name="Hanson S.J."/>
            <person name="Klenk H.-P."/>
            <person name="LaButti K.M."/>
            <person name="Lapidus A."/>
            <person name="Lindquist E.A."/>
            <person name="Lipzen A.M."/>
            <person name="Meier-Kolthoff J.P."/>
            <person name="Ohm R.A."/>
            <person name="Otillar R.P."/>
            <person name="Pangilinan J.L."/>
            <person name="Peng Y."/>
            <person name="Rokas A."/>
            <person name="Rosa C.A."/>
            <person name="Scheuner C."/>
            <person name="Sibirny A.A."/>
            <person name="Slot J.C."/>
            <person name="Stielow J.B."/>
            <person name="Sun H."/>
            <person name="Kurtzman C.P."/>
            <person name="Blackwell M."/>
            <person name="Grigoriev I.V."/>
            <person name="Jeffries T.W."/>
        </authorList>
    </citation>
    <scope>NUCLEOTIDE SEQUENCE [LARGE SCALE GENOMIC DNA]</scope>
    <source>
        <strain evidence="9">ATCC 58044 / CBS 1984 / NCYC 433 / NRRL Y-366-8</strain>
    </source>
</reference>
<dbReference type="GO" id="GO:0006614">
    <property type="term" value="P:SRP-dependent cotranslational protein targeting to membrane"/>
    <property type="evidence" value="ECO:0007669"/>
    <property type="project" value="UniProtKB-UniRule"/>
</dbReference>
<dbReference type="RefSeq" id="XP_019041394.1">
    <property type="nucleotide sequence ID" value="XM_019182961.1"/>
</dbReference>
<evidence type="ECO:0000256" key="5">
    <source>
        <dbReference type="ARBA" id="ARBA00023135"/>
    </source>
</evidence>
<evidence type="ECO:0000256" key="4">
    <source>
        <dbReference type="ARBA" id="ARBA00022884"/>
    </source>
</evidence>
<sequence>MTLLSNIEFLKAAAELFEQSHESRSSIYITQKRLSEVDQVNGLKDTQDEISQFNDSKPILPNSTIRKSTKSYPILIRITDGNNDKSKKKKYSTTVDSEHLGKFWKEYSQVIKTGATGLKKKEKSKKKKKTVKA</sequence>
<dbReference type="SUPFAM" id="SSF54762">
    <property type="entry name" value="Signal recognition particle alu RNA binding heterodimer, SRP9/14"/>
    <property type="match status" value="1"/>
</dbReference>
<dbReference type="GeneID" id="30200207"/>